<dbReference type="AlphaFoldDB" id="A0A3B1CUD4"/>
<gene>
    <name evidence="1" type="ORF">MNBD_NITROSPIRAE03-551</name>
</gene>
<accession>A0A3B1CUD4</accession>
<sequence>MDVHEKRIALVDNYLDRVYLEDEVSDYYSGRTVLV</sequence>
<dbReference type="EMBL" id="UOGI01000273">
    <property type="protein sequence ID" value="VAX34216.1"/>
    <property type="molecule type" value="Genomic_DNA"/>
</dbReference>
<protein>
    <submittedName>
        <fullName evidence="1">Uncharacterized protein</fullName>
    </submittedName>
</protein>
<name>A0A3B1CUD4_9ZZZZ</name>
<evidence type="ECO:0000313" key="1">
    <source>
        <dbReference type="EMBL" id="VAX34216.1"/>
    </source>
</evidence>
<feature type="non-terminal residue" evidence="1">
    <location>
        <position position="35"/>
    </location>
</feature>
<reference evidence="1" key="1">
    <citation type="submission" date="2018-06" db="EMBL/GenBank/DDBJ databases">
        <authorList>
            <person name="Zhirakovskaya E."/>
        </authorList>
    </citation>
    <scope>NUCLEOTIDE SEQUENCE</scope>
</reference>
<organism evidence="1">
    <name type="scientific">hydrothermal vent metagenome</name>
    <dbReference type="NCBI Taxonomy" id="652676"/>
    <lineage>
        <taxon>unclassified sequences</taxon>
        <taxon>metagenomes</taxon>
        <taxon>ecological metagenomes</taxon>
    </lineage>
</organism>
<proteinExistence type="predicted"/>